<keyword evidence="9" id="KW-0807">Transducer</keyword>
<dbReference type="PRINTS" id="PR00237">
    <property type="entry name" value="GPCRRHODOPSN"/>
</dbReference>
<dbReference type="CDD" id="cd00637">
    <property type="entry name" value="7tm_classA_rhodopsin-like"/>
    <property type="match status" value="1"/>
</dbReference>
<evidence type="ECO:0000256" key="8">
    <source>
        <dbReference type="ARBA" id="ARBA00023180"/>
    </source>
</evidence>
<dbReference type="InterPro" id="IPR017452">
    <property type="entry name" value="GPCR_Rhodpsn_7TM"/>
</dbReference>
<dbReference type="PANTHER" id="PTHR24248">
    <property type="entry name" value="ADRENERGIC RECEPTOR-RELATED G-PROTEIN COUPLED RECEPTOR"/>
    <property type="match status" value="1"/>
</dbReference>
<evidence type="ECO:0000256" key="2">
    <source>
        <dbReference type="ARBA" id="ARBA00022475"/>
    </source>
</evidence>
<reference evidence="12" key="2">
    <citation type="journal article" date="2023" name="Science">
        <title>Genomic signatures of disease resistance in endangered staghorn corals.</title>
        <authorList>
            <person name="Vollmer S.V."/>
            <person name="Selwyn J.D."/>
            <person name="Despard B.A."/>
            <person name="Roesel C.L."/>
        </authorList>
    </citation>
    <scope>NUCLEOTIDE SEQUENCE</scope>
    <source>
        <strain evidence="12">K2</strain>
    </source>
</reference>
<dbReference type="GO" id="GO:0007200">
    <property type="term" value="P:phospholipase C-activating G protein-coupled receptor signaling pathway"/>
    <property type="evidence" value="ECO:0007669"/>
    <property type="project" value="TreeGrafter"/>
</dbReference>
<dbReference type="Gene3D" id="1.20.1070.10">
    <property type="entry name" value="Rhodopsin 7-helix transmembrane proteins"/>
    <property type="match status" value="2"/>
</dbReference>
<dbReference type="EMBL" id="JARQWQ010000030">
    <property type="protein sequence ID" value="KAK2562142.1"/>
    <property type="molecule type" value="Genomic_DNA"/>
</dbReference>
<keyword evidence="4 10" id="KW-1133">Transmembrane helix</keyword>
<dbReference type="GO" id="GO:0005886">
    <property type="term" value="C:plasma membrane"/>
    <property type="evidence" value="ECO:0007669"/>
    <property type="project" value="UniProtKB-SubCell"/>
</dbReference>
<comment type="subcellular location">
    <subcellularLocation>
        <location evidence="1">Cell membrane</location>
        <topology evidence="1">Multi-pass membrane protein</topology>
    </subcellularLocation>
</comment>
<evidence type="ECO:0000256" key="3">
    <source>
        <dbReference type="ARBA" id="ARBA00022692"/>
    </source>
</evidence>
<keyword evidence="8" id="KW-0325">Glycoprotein</keyword>
<feature type="transmembrane region" description="Helical" evidence="10">
    <location>
        <begin position="105"/>
        <end position="133"/>
    </location>
</feature>
<evidence type="ECO:0000256" key="9">
    <source>
        <dbReference type="ARBA" id="ARBA00023224"/>
    </source>
</evidence>
<evidence type="ECO:0000256" key="1">
    <source>
        <dbReference type="ARBA" id="ARBA00004651"/>
    </source>
</evidence>
<evidence type="ECO:0000313" key="13">
    <source>
        <dbReference type="Proteomes" id="UP001249851"/>
    </source>
</evidence>
<sequence length="323" mass="36164">MLNYTPNFSQETFSSAPAGEIYGQSEAIIQAVCLGIIIAFGVAGNVYICKVFFSNRNLRNPTFVFLANLAVGNIGAIYLKVRSHEQRVLRNSKERNITALVTKKLAITLSLMFGTFVICWLPFFLLISLAVVYKDPSKLPWILGRIAYWCGYLNCAINPSLYCLRSTMFKDVLRRPSSTTTELTIKRLAMSYRRRRAFSLPAITTGFKLPRKAVDRQSYPQIGQEYALKNFEAKSIYLNEARLRAFSCSSYQIKETGDDSRVKGKCETKTKLTPSKEMSIGEVTFVSHCNELAFGQLQNKRGTHASGHLSIDATADTGKEGSH</sequence>
<dbReference type="GO" id="GO:0007267">
    <property type="term" value="P:cell-cell signaling"/>
    <property type="evidence" value="ECO:0007669"/>
    <property type="project" value="TreeGrafter"/>
</dbReference>
<evidence type="ECO:0000256" key="5">
    <source>
        <dbReference type="ARBA" id="ARBA00023040"/>
    </source>
</evidence>
<keyword evidence="2" id="KW-1003">Cell membrane</keyword>
<comment type="caution">
    <text evidence="12">The sequence shown here is derived from an EMBL/GenBank/DDBJ whole genome shotgun (WGS) entry which is preliminary data.</text>
</comment>
<evidence type="ECO:0000256" key="10">
    <source>
        <dbReference type="SAM" id="Phobius"/>
    </source>
</evidence>
<dbReference type="Proteomes" id="UP001249851">
    <property type="component" value="Unassembled WGS sequence"/>
</dbReference>
<evidence type="ECO:0000256" key="4">
    <source>
        <dbReference type="ARBA" id="ARBA00022989"/>
    </source>
</evidence>
<evidence type="ECO:0000256" key="6">
    <source>
        <dbReference type="ARBA" id="ARBA00023136"/>
    </source>
</evidence>
<dbReference type="GO" id="GO:0004937">
    <property type="term" value="F:alpha1-adrenergic receptor activity"/>
    <property type="evidence" value="ECO:0007669"/>
    <property type="project" value="TreeGrafter"/>
</dbReference>
<accession>A0AAD9V5S8</accession>
<evidence type="ECO:0000259" key="11">
    <source>
        <dbReference type="PROSITE" id="PS50262"/>
    </source>
</evidence>
<dbReference type="SUPFAM" id="SSF81321">
    <property type="entry name" value="Family A G protein-coupled receptor-like"/>
    <property type="match status" value="2"/>
</dbReference>
<feature type="transmembrane region" description="Helical" evidence="10">
    <location>
        <begin position="27"/>
        <end position="48"/>
    </location>
</feature>
<dbReference type="InterPro" id="IPR000276">
    <property type="entry name" value="GPCR_Rhodpsn"/>
</dbReference>
<dbReference type="GO" id="GO:0043410">
    <property type="term" value="P:positive regulation of MAPK cascade"/>
    <property type="evidence" value="ECO:0007669"/>
    <property type="project" value="TreeGrafter"/>
</dbReference>
<keyword evidence="13" id="KW-1185">Reference proteome</keyword>
<keyword evidence="6 10" id="KW-0472">Membrane</keyword>
<dbReference type="GO" id="GO:0071880">
    <property type="term" value="P:adenylate cyclase-activating adrenergic receptor signaling pathway"/>
    <property type="evidence" value="ECO:0007669"/>
    <property type="project" value="TreeGrafter"/>
</dbReference>
<dbReference type="AlphaFoldDB" id="A0AAD9V5S8"/>
<evidence type="ECO:0000256" key="7">
    <source>
        <dbReference type="ARBA" id="ARBA00023170"/>
    </source>
</evidence>
<proteinExistence type="predicted"/>
<feature type="domain" description="G-protein coupled receptors family 1 profile" evidence="11">
    <location>
        <begin position="61"/>
        <end position="162"/>
    </location>
</feature>
<keyword evidence="7 12" id="KW-0675">Receptor</keyword>
<keyword evidence="3 10" id="KW-0812">Transmembrane</keyword>
<protein>
    <submittedName>
        <fullName evidence="12">Alpha-1A adrenergic receptor</fullName>
    </submittedName>
</protein>
<evidence type="ECO:0000313" key="12">
    <source>
        <dbReference type="EMBL" id="KAK2562142.1"/>
    </source>
</evidence>
<organism evidence="12 13">
    <name type="scientific">Acropora cervicornis</name>
    <name type="common">Staghorn coral</name>
    <dbReference type="NCBI Taxonomy" id="6130"/>
    <lineage>
        <taxon>Eukaryota</taxon>
        <taxon>Metazoa</taxon>
        <taxon>Cnidaria</taxon>
        <taxon>Anthozoa</taxon>
        <taxon>Hexacorallia</taxon>
        <taxon>Scleractinia</taxon>
        <taxon>Astrocoeniina</taxon>
        <taxon>Acroporidae</taxon>
        <taxon>Acropora</taxon>
    </lineage>
</organism>
<name>A0AAD9V5S8_ACRCE</name>
<reference evidence="12" key="1">
    <citation type="journal article" date="2023" name="G3 (Bethesda)">
        <title>Whole genome assembly and annotation of the endangered Caribbean coral Acropora cervicornis.</title>
        <authorList>
            <person name="Selwyn J.D."/>
            <person name="Vollmer S.V."/>
        </authorList>
    </citation>
    <scope>NUCLEOTIDE SEQUENCE</scope>
    <source>
        <strain evidence="12">K2</strain>
    </source>
</reference>
<keyword evidence="5" id="KW-0297">G-protein coupled receptor</keyword>
<dbReference type="PANTHER" id="PTHR24248:SF16">
    <property type="entry name" value="ALPHA-1A ADRENERGIC RECEPTOR"/>
    <property type="match status" value="1"/>
</dbReference>
<gene>
    <name evidence="12" type="ORF">P5673_014906</name>
</gene>
<dbReference type="GO" id="GO:0007204">
    <property type="term" value="P:positive regulation of cytosolic calcium ion concentration"/>
    <property type="evidence" value="ECO:0007669"/>
    <property type="project" value="TreeGrafter"/>
</dbReference>
<dbReference type="PROSITE" id="PS50262">
    <property type="entry name" value="G_PROTEIN_RECEP_F1_2"/>
    <property type="match status" value="1"/>
</dbReference>
<dbReference type="Pfam" id="PF00001">
    <property type="entry name" value="7tm_1"/>
    <property type="match status" value="1"/>
</dbReference>